<accession>A0ABW5Q5S0</accession>
<comment type="caution">
    <text evidence="4">The sequence shown here is derived from an EMBL/GenBank/DDBJ whole genome shotgun (WGS) entry which is preliminary data.</text>
</comment>
<dbReference type="Pfam" id="PF19568">
    <property type="entry name" value="Spore_III_AA"/>
    <property type="match status" value="1"/>
</dbReference>
<dbReference type="InterPro" id="IPR045735">
    <property type="entry name" value="Spore_III_AA_AAA+_ATPase"/>
</dbReference>
<dbReference type="SUPFAM" id="SSF52540">
    <property type="entry name" value="P-loop containing nucleoside triphosphate hydrolases"/>
    <property type="match status" value="1"/>
</dbReference>
<dbReference type="RefSeq" id="WP_379564393.1">
    <property type="nucleotide sequence ID" value="NZ_JBHUMX010000045.1"/>
</dbReference>
<dbReference type="PANTHER" id="PTHR20953">
    <property type="entry name" value="KINASE-RELATED"/>
    <property type="match status" value="1"/>
</dbReference>
<dbReference type="InterPro" id="IPR014217">
    <property type="entry name" value="Spore_III_AA"/>
</dbReference>
<evidence type="ECO:0000313" key="4">
    <source>
        <dbReference type="EMBL" id="MFD2630803.1"/>
    </source>
</evidence>
<gene>
    <name evidence="4" type="primary">spoIIIAA</name>
    <name evidence="4" type="ORF">ACFSUN_18695</name>
</gene>
<name>A0ABW5Q5S0_9BACI</name>
<dbReference type="InterPro" id="IPR027417">
    <property type="entry name" value="P-loop_NTPase"/>
</dbReference>
<proteinExistence type="predicted"/>
<dbReference type="Proteomes" id="UP001597451">
    <property type="component" value="Unassembled WGS sequence"/>
</dbReference>
<evidence type="ECO:0000313" key="5">
    <source>
        <dbReference type="Proteomes" id="UP001597451"/>
    </source>
</evidence>
<evidence type="ECO:0000256" key="1">
    <source>
        <dbReference type="ARBA" id="ARBA00022741"/>
    </source>
</evidence>
<organism evidence="4 5">
    <name type="scientific">Oceanobacillus kapialis</name>
    <dbReference type="NCBI Taxonomy" id="481353"/>
    <lineage>
        <taxon>Bacteria</taxon>
        <taxon>Bacillati</taxon>
        <taxon>Bacillota</taxon>
        <taxon>Bacilli</taxon>
        <taxon>Bacillales</taxon>
        <taxon>Bacillaceae</taxon>
        <taxon>Oceanobacillus</taxon>
    </lineage>
</organism>
<dbReference type="SMART" id="SM00382">
    <property type="entry name" value="AAA"/>
    <property type="match status" value="1"/>
</dbReference>
<sequence>MEEIIRLFPKGIQVQIEKHIAGRWNELQEIRCRLNKQIEVIYNAKNEWVTDVTLTKQAFTYMVNQLSEFSLYRMEDELREGYITIEGGHRIGIAGKVNTLQGAVKAIQHITFLNIRVAKEKIGCADNIMPSIYHRGYVNTLFVGSPQSGKTTLLRDTARQIASGWNGVAAKKVGIVDERSEIAGSIKGVPQHNIGIRADVMDACPKAEGMMMMIRSMSPEVLIVDEIGSQKDVQALLEAINAGVIIISSIHGRSLEELKKRPSLHKLFEQQVFQRVILLERKRVPGLIKNIYNEYGENILRITGDKPYAMDRGNSIYPHDHMGRVRME</sequence>
<protein>
    <submittedName>
        <fullName evidence="4">Stage III sporulation protein AA</fullName>
    </submittedName>
</protein>
<dbReference type="EMBL" id="JBHUMX010000045">
    <property type="protein sequence ID" value="MFD2630803.1"/>
    <property type="molecule type" value="Genomic_DNA"/>
</dbReference>
<dbReference type="PANTHER" id="PTHR20953:SF3">
    <property type="entry name" value="P-LOOP CONTAINING NUCLEOSIDE TRIPHOSPHATE HYDROLASES SUPERFAMILY PROTEIN"/>
    <property type="match status" value="1"/>
</dbReference>
<keyword evidence="2" id="KW-0067">ATP-binding</keyword>
<dbReference type="InterPro" id="IPR003593">
    <property type="entry name" value="AAA+_ATPase"/>
</dbReference>
<evidence type="ECO:0000259" key="3">
    <source>
        <dbReference type="SMART" id="SM00382"/>
    </source>
</evidence>
<evidence type="ECO:0000256" key="2">
    <source>
        <dbReference type="ARBA" id="ARBA00022840"/>
    </source>
</evidence>
<feature type="domain" description="AAA+ ATPase" evidence="3">
    <location>
        <begin position="136"/>
        <end position="278"/>
    </location>
</feature>
<dbReference type="Gene3D" id="3.40.50.300">
    <property type="entry name" value="P-loop containing nucleotide triphosphate hydrolases"/>
    <property type="match status" value="1"/>
</dbReference>
<reference evidence="5" key="1">
    <citation type="journal article" date="2019" name="Int. J. Syst. Evol. Microbiol.">
        <title>The Global Catalogue of Microorganisms (GCM) 10K type strain sequencing project: providing services to taxonomists for standard genome sequencing and annotation.</title>
        <authorList>
            <consortium name="The Broad Institute Genomics Platform"/>
            <consortium name="The Broad Institute Genome Sequencing Center for Infectious Disease"/>
            <person name="Wu L."/>
            <person name="Ma J."/>
        </authorList>
    </citation>
    <scope>NUCLEOTIDE SEQUENCE [LARGE SCALE GENOMIC DNA]</scope>
    <source>
        <strain evidence="5">TISTR 1858</strain>
    </source>
</reference>
<dbReference type="NCBIfam" id="TIGR02858">
    <property type="entry name" value="spore_III_AA"/>
    <property type="match status" value="1"/>
</dbReference>
<keyword evidence="1" id="KW-0547">Nucleotide-binding</keyword>
<keyword evidence="5" id="KW-1185">Reference proteome</keyword>